<sequence length="526" mass="59444">MGCAQAKTSTYSPQGIDQWKLSHRYVKGRKGGRPINYLVSFAKEDKYIEVNINGGEGDRLLERDRIVPKKIGGDELVDGWPKWLVDNIPADVLDGLVPRSADSYDKLAKIGQGTYSNVYKARDRDTGKIVALKKVCFDTSEPESVKFMAREILILKKLDLPNVIKLEGLATSRMHYSLYLVFDFMQSDLTKIISRHDERLPEAQVKCYMQQLLSGLQHCHERGILHRDIKPSNLLIDKSGVLKIADFGLANFYPPKQKCPLTNRVVTLWYRSPELLLGSTDYGVGIDLWSVGCLFAEMFYRRPIMPGRTEVEQLHRIFRLCGSPSEDYWKIMKLPTSFRPPQHYKPSFEETFSTFPTSSFGLLTTLLALDPTSRGSAASALESEFFTSSPLPCHVLLLRPKKPKDESQTTVRNKRRTSKTNQSSQSNHGAHKRKDLIDQAGGDFESSKEERNAEYISHVMFNSASSSSSSSKMTGHEASITDIINPKEGSIMSQYSRSLSTLDFRNIDPEKLSKLFGFDNDQSLEE</sequence>
<dbReference type="CDD" id="cd07840">
    <property type="entry name" value="STKc_CDK9_like"/>
    <property type="match status" value="1"/>
</dbReference>
<dbReference type="GO" id="GO:0032968">
    <property type="term" value="P:positive regulation of transcription elongation by RNA polymerase II"/>
    <property type="evidence" value="ECO:0007669"/>
    <property type="project" value="TreeGrafter"/>
</dbReference>
<dbReference type="SUPFAM" id="SSF56112">
    <property type="entry name" value="Protein kinase-like (PK-like)"/>
    <property type="match status" value="1"/>
</dbReference>
<dbReference type="PROSITE" id="PS00108">
    <property type="entry name" value="PROTEIN_KINASE_ST"/>
    <property type="match status" value="1"/>
</dbReference>
<proteinExistence type="inferred from homology"/>
<name>A0A2N9G2H3_FAGSY</name>
<accession>A0A2N9G2H3</accession>
<evidence type="ECO:0000256" key="1">
    <source>
        <dbReference type="ARBA" id="ARBA00006485"/>
    </source>
</evidence>
<dbReference type="PROSITE" id="PS50011">
    <property type="entry name" value="PROTEIN_KINASE_DOM"/>
    <property type="match status" value="1"/>
</dbReference>
<feature type="domain" description="Protein kinase" evidence="8">
    <location>
        <begin position="104"/>
        <end position="386"/>
    </location>
</feature>
<dbReference type="EMBL" id="OIVN01001413">
    <property type="protein sequence ID" value="SPC93673.1"/>
    <property type="molecule type" value="Genomic_DNA"/>
</dbReference>
<dbReference type="InterPro" id="IPR008271">
    <property type="entry name" value="Ser/Thr_kinase_AS"/>
</dbReference>
<protein>
    <recommendedName>
        <fullName evidence="8">Protein kinase domain-containing protein</fullName>
    </recommendedName>
</protein>
<dbReference type="GO" id="GO:0005634">
    <property type="term" value="C:nucleus"/>
    <property type="evidence" value="ECO:0007669"/>
    <property type="project" value="TreeGrafter"/>
</dbReference>
<keyword evidence="4" id="KW-0418">Kinase</keyword>
<dbReference type="GO" id="GO:0008353">
    <property type="term" value="F:RNA polymerase II CTD heptapeptide repeat kinase activity"/>
    <property type="evidence" value="ECO:0007669"/>
    <property type="project" value="TreeGrafter"/>
</dbReference>
<keyword evidence="5 6" id="KW-0067">ATP-binding</keyword>
<dbReference type="PANTHER" id="PTHR24056">
    <property type="entry name" value="CELL DIVISION PROTEIN KINASE"/>
    <property type="match status" value="1"/>
</dbReference>
<dbReference type="FunFam" id="1.10.510.10:FF:000620">
    <property type="entry name" value="Putative serine/threonine-protein kinase"/>
    <property type="match status" value="1"/>
</dbReference>
<evidence type="ECO:0000256" key="6">
    <source>
        <dbReference type="PROSITE-ProRule" id="PRU10141"/>
    </source>
</evidence>
<dbReference type="Gene3D" id="3.30.200.20">
    <property type="entry name" value="Phosphorylase Kinase, domain 1"/>
    <property type="match status" value="1"/>
</dbReference>
<feature type="binding site" evidence="6">
    <location>
        <position position="133"/>
    </location>
    <ligand>
        <name>ATP</name>
        <dbReference type="ChEBI" id="CHEBI:30616"/>
    </ligand>
</feature>
<evidence type="ECO:0000256" key="4">
    <source>
        <dbReference type="ARBA" id="ARBA00022777"/>
    </source>
</evidence>
<dbReference type="Gene3D" id="1.10.510.10">
    <property type="entry name" value="Transferase(Phosphotransferase) domain 1"/>
    <property type="match status" value="1"/>
</dbReference>
<evidence type="ECO:0000256" key="7">
    <source>
        <dbReference type="SAM" id="MobiDB-lite"/>
    </source>
</evidence>
<dbReference type="InterPro" id="IPR011009">
    <property type="entry name" value="Kinase-like_dom_sf"/>
</dbReference>
<dbReference type="InterPro" id="IPR017441">
    <property type="entry name" value="Protein_kinase_ATP_BS"/>
</dbReference>
<evidence type="ECO:0000256" key="2">
    <source>
        <dbReference type="ARBA" id="ARBA00022679"/>
    </source>
</evidence>
<dbReference type="PROSITE" id="PS00107">
    <property type="entry name" value="PROTEIN_KINASE_ATP"/>
    <property type="match status" value="1"/>
</dbReference>
<dbReference type="GO" id="GO:0005524">
    <property type="term" value="F:ATP binding"/>
    <property type="evidence" value="ECO:0007669"/>
    <property type="project" value="UniProtKB-UniRule"/>
</dbReference>
<keyword evidence="3 6" id="KW-0547">Nucleotide-binding</keyword>
<feature type="region of interest" description="Disordered" evidence="7">
    <location>
        <begin position="397"/>
        <end position="437"/>
    </location>
</feature>
<evidence type="ECO:0000256" key="5">
    <source>
        <dbReference type="ARBA" id="ARBA00022840"/>
    </source>
</evidence>
<keyword evidence="2" id="KW-0808">Transferase</keyword>
<comment type="similarity">
    <text evidence="1">Belongs to the protein kinase superfamily. CMGC Ser/Thr protein kinase family. CDC2/CDKX subfamily.</text>
</comment>
<feature type="compositionally biased region" description="Polar residues" evidence="7">
    <location>
        <begin position="419"/>
        <end position="428"/>
    </location>
</feature>
<dbReference type="GO" id="GO:0000307">
    <property type="term" value="C:cyclin-dependent protein kinase holoenzyme complex"/>
    <property type="evidence" value="ECO:0007669"/>
    <property type="project" value="TreeGrafter"/>
</dbReference>
<evidence type="ECO:0000313" key="9">
    <source>
        <dbReference type="EMBL" id="SPC93673.1"/>
    </source>
</evidence>
<evidence type="ECO:0000259" key="8">
    <source>
        <dbReference type="PROSITE" id="PS50011"/>
    </source>
</evidence>
<gene>
    <name evidence="9" type="ORF">FSB_LOCUS21555</name>
</gene>
<dbReference type="SMART" id="SM00220">
    <property type="entry name" value="S_TKc"/>
    <property type="match status" value="1"/>
</dbReference>
<dbReference type="Pfam" id="PF00069">
    <property type="entry name" value="Pkinase"/>
    <property type="match status" value="1"/>
</dbReference>
<reference evidence="9" key="1">
    <citation type="submission" date="2018-02" db="EMBL/GenBank/DDBJ databases">
        <authorList>
            <person name="Cohen D.B."/>
            <person name="Kent A.D."/>
        </authorList>
    </citation>
    <scope>NUCLEOTIDE SEQUENCE</scope>
</reference>
<evidence type="ECO:0000256" key="3">
    <source>
        <dbReference type="ARBA" id="ARBA00022741"/>
    </source>
</evidence>
<organism evidence="9">
    <name type="scientific">Fagus sylvatica</name>
    <name type="common">Beechnut</name>
    <dbReference type="NCBI Taxonomy" id="28930"/>
    <lineage>
        <taxon>Eukaryota</taxon>
        <taxon>Viridiplantae</taxon>
        <taxon>Streptophyta</taxon>
        <taxon>Embryophyta</taxon>
        <taxon>Tracheophyta</taxon>
        <taxon>Spermatophyta</taxon>
        <taxon>Magnoliopsida</taxon>
        <taxon>eudicotyledons</taxon>
        <taxon>Gunneridae</taxon>
        <taxon>Pentapetalae</taxon>
        <taxon>rosids</taxon>
        <taxon>fabids</taxon>
        <taxon>Fagales</taxon>
        <taxon>Fagaceae</taxon>
        <taxon>Fagus</taxon>
    </lineage>
</organism>
<dbReference type="FunFam" id="3.30.200.20:FF:000021">
    <property type="entry name" value="probable serine/threonine-protein kinase At1g54610"/>
    <property type="match status" value="1"/>
</dbReference>
<dbReference type="AlphaFoldDB" id="A0A2N9G2H3"/>
<dbReference type="InterPro" id="IPR000719">
    <property type="entry name" value="Prot_kinase_dom"/>
</dbReference>
<dbReference type="PANTHER" id="PTHR24056:SF221">
    <property type="entry name" value="OS02G0304500 PROTEIN"/>
    <property type="match status" value="1"/>
</dbReference>
<dbReference type="InterPro" id="IPR050108">
    <property type="entry name" value="CDK"/>
</dbReference>